<proteinExistence type="predicted"/>
<gene>
    <name evidence="1" type="ORF">MIMGU_mgv1a024898mg</name>
</gene>
<dbReference type="eggNOG" id="ENOG502S3J5">
    <property type="taxonomic scope" value="Eukaryota"/>
</dbReference>
<dbReference type="PIRSF" id="PIRSF031279">
    <property type="entry name" value="UCP031279"/>
    <property type="match status" value="1"/>
</dbReference>
<dbReference type="OrthoDB" id="1679543at2759"/>
<dbReference type="InterPro" id="IPR016972">
    <property type="entry name" value="UCP031279"/>
</dbReference>
<dbReference type="PhylomeDB" id="A0A022QYI6"/>
<sequence>MKSKASQRKLFMRIITTPIRALSKARDLYVKSLSDYGDRMNLGNVMAAAQGTSHVSGLPKSFSVNSARSTKNEDLPQLSRAALSARSTADIVGSGAGPRAMPPRSSSVAMGRIDEDRPYINFGDQDIFNSGKNGIMYPRSRSHAVTYSTRLF</sequence>
<dbReference type="EMBL" id="KI630853">
    <property type="protein sequence ID" value="EYU32388.1"/>
    <property type="molecule type" value="Genomic_DNA"/>
</dbReference>
<keyword evidence="2" id="KW-1185">Reference proteome</keyword>
<dbReference type="KEGG" id="egt:105963542"/>
<reference evidence="1 2" key="1">
    <citation type="journal article" date="2013" name="Proc. Natl. Acad. Sci. U.S.A.">
        <title>Fine-scale variation in meiotic recombination in Mimulus inferred from population shotgun sequencing.</title>
        <authorList>
            <person name="Hellsten U."/>
            <person name="Wright K.M."/>
            <person name="Jenkins J."/>
            <person name="Shu S."/>
            <person name="Yuan Y."/>
            <person name="Wessler S.R."/>
            <person name="Schmutz J."/>
            <person name="Willis J.H."/>
            <person name="Rokhsar D.S."/>
        </authorList>
    </citation>
    <scope>NUCLEOTIDE SEQUENCE [LARGE SCALE GENOMIC DNA]</scope>
    <source>
        <strain evidence="2">cv. DUN x IM62</strain>
    </source>
</reference>
<dbReference type="PANTHER" id="PTHR33526">
    <property type="entry name" value="OS07G0123800 PROTEIN"/>
    <property type="match status" value="1"/>
</dbReference>
<evidence type="ECO:0000313" key="2">
    <source>
        <dbReference type="Proteomes" id="UP000030748"/>
    </source>
</evidence>
<accession>A0A022QYI6</accession>
<name>A0A022QYI6_ERYGU</name>
<evidence type="ECO:0000313" key="1">
    <source>
        <dbReference type="EMBL" id="EYU32388.1"/>
    </source>
</evidence>
<protein>
    <submittedName>
        <fullName evidence="1">Uncharacterized protein</fullName>
    </submittedName>
</protein>
<dbReference type="AlphaFoldDB" id="A0A022QYI6"/>
<organism evidence="1 2">
    <name type="scientific">Erythranthe guttata</name>
    <name type="common">Yellow monkey flower</name>
    <name type="synonym">Mimulus guttatus</name>
    <dbReference type="NCBI Taxonomy" id="4155"/>
    <lineage>
        <taxon>Eukaryota</taxon>
        <taxon>Viridiplantae</taxon>
        <taxon>Streptophyta</taxon>
        <taxon>Embryophyta</taxon>
        <taxon>Tracheophyta</taxon>
        <taxon>Spermatophyta</taxon>
        <taxon>Magnoliopsida</taxon>
        <taxon>eudicotyledons</taxon>
        <taxon>Gunneridae</taxon>
        <taxon>Pentapetalae</taxon>
        <taxon>asterids</taxon>
        <taxon>lamiids</taxon>
        <taxon>Lamiales</taxon>
        <taxon>Phrymaceae</taxon>
        <taxon>Erythranthe</taxon>
    </lineage>
</organism>
<dbReference type="PANTHER" id="PTHR33526:SF13">
    <property type="entry name" value="TYROSINE-PROTEIN PHOSPHATASE 3-LIKE"/>
    <property type="match status" value="1"/>
</dbReference>
<dbReference type="STRING" id="4155.A0A022QYI6"/>
<dbReference type="Proteomes" id="UP000030748">
    <property type="component" value="Unassembled WGS sequence"/>
</dbReference>
<dbReference type="OMA" id="DMFLHEK"/>